<evidence type="ECO:0000313" key="4">
    <source>
        <dbReference type="Proteomes" id="UP000601435"/>
    </source>
</evidence>
<dbReference type="EMBL" id="CAJNJA010006564">
    <property type="protein sequence ID" value="CAE7212051.1"/>
    <property type="molecule type" value="Genomic_DNA"/>
</dbReference>
<feature type="coiled-coil region" evidence="1">
    <location>
        <begin position="269"/>
        <end position="296"/>
    </location>
</feature>
<dbReference type="Proteomes" id="UP000601435">
    <property type="component" value="Unassembled WGS sequence"/>
</dbReference>
<feature type="compositionally biased region" description="Acidic residues" evidence="2">
    <location>
        <begin position="115"/>
        <end position="127"/>
    </location>
</feature>
<name>A0A812JW02_9DINO</name>
<feature type="compositionally biased region" description="Acidic residues" evidence="2">
    <location>
        <begin position="143"/>
        <end position="161"/>
    </location>
</feature>
<keyword evidence="4" id="KW-1185">Reference proteome</keyword>
<dbReference type="AlphaFoldDB" id="A0A812JW02"/>
<comment type="caution">
    <text evidence="3">The sequence shown here is derived from an EMBL/GenBank/DDBJ whole genome shotgun (WGS) entry which is preliminary data.</text>
</comment>
<reference evidence="3" key="1">
    <citation type="submission" date="2021-02" db="EMBL/GenBank/DDBJ databases">
        <authorList>
            <person name="Dougan E. K."/>
            <person name="Rhodes N."/>
            <person name="Thang M."/>
            <person name="Chan C."/>
        </authorList>
    </citation>
    <scope>NUCLEOTIDE SEQUENCE</scope>
</reference>
<dbReference type="OrthoDB" id="423750at2759"/>
<accession>A0A812JW02</accession>
<evidence type="ECO:0000256" key="2">
    <source>
        <dbReference type="SAM" id="MobiDB-lite"/>
    </source>
</evidence>
<keyword evidence="1" id="KW-0175">Coiled coil</keyword>
<evidence type="ECO:0000313" key="3">
    <source>
        <dbReference type="EMBL" id="CAE7212051.1"/>
    </source>
</evidence>
<proteinExistence type="predicted"/>
<protein>
    <submittedName>
        <fullName evidence="3">Uncharacterized protein</fullName>
    </submittedName>
</protein>
<organism evidence="3 4">
    <name type="scientific">Symbiodinium necroappetens</name>
    <dbReference type="NCBI Taxonomy" id="1628268"/>
    <lineage>
        <taxon>Eukaryota</taxon>
        <taxon>Sar</taxon>
        <taxon>Alveolata</taxon>
        <taxon>Dinophyceae</taxon>
        <taxon>Suessiales</taxon>
        <taxon>Symbiodiniaceae</taxon>
        <taxon>Symbiodinium</taxon>
    </lineage>
</organism>
<gene>
    <name evidence="3" type="ORF">SNEC2469_LOCUS2205</name>
</gene>
<feature type="region of interest" description="Disordered" evidence="2">
    <location>
        <begin position="115"/>
        <end position="172"/>
    </location>
</feature>
<evidence type="ECO:0000256" key="1">
    <source>
        <dbReference type="SAM" id="Coils"/>
    </source>
</evidence>
<sequence>MRLGCNVAQRRPDERQGVVGVKCAPAEGHSREVCAEQCQTTPRDEVLGLVARDEVVDYARFCFYECKPPSGLTSAMNSQCLALASDETKQVTDADGNSLDPAFLYEHQSVVALAEEGDETPDEDVETEESKESSQKLLANTTESEDAENGEDSEELPDPESDPLVAASGARDAAWHAEGSAAKAARAARKALEALETGRNQTWLNAMTEADKALNFMKQNDIRLATAHVKGPKPWRIQAAEAARAAAQPYLEAHNHLAETLPNLDRQASMQASKAAKDLEAKAHELKTKAAVLRRRGKVQCRAGQPFGSPCCLISDCASQGVSERRKQLMKALSQPFTLLPLERGWGFGESQKSDGMVLLDCF</sequence>